<dbReference type="KEGG" id="mind:mvi_06880"/>
<reference evidence="2" key="1">
    <citation type="submission" date="2020-11" db="EMBL/GenBank/DDBJ databases">
        <title>Complete genome sequence of a novel pathogenic Methylobacterium strain isolated from rice in Vietnam.</title>
        <authorList>
            <person name="Lai K."/>
            <person name="Okazaki S."/>
            <person name="Higashi K."/>
            <person name="Mori H."/>
            <person name="Toyoda A."/>
            <person name="Kurokawa K."/>
        </authorList>
    </citation>
    <scope>NUCLEOTIDE SEQUENCE</scope>
    <source>
        <strain evidence="2">VL1</strain>
    </source>
</reference>
<protein>
    <submittedName>
        <fullName evidence="2">MxaD family protein</fullName>
    </submittedName>
</protein>
<accession>A0A8H8WPZ9</accession>
<dbReference type="AlphaFoldDB" id="A0A8H8WPZ9"/>
<keyword evidence="1" id="KW-0732">Signal</keyword>
<evidence type="ECO:0000256" key="1">
    <source>
        <dbReference type="SAM" id="SignalP"/>
    </source>
</evidence>
<dbReference type="Gene3D" id="3.30.530.20">
    <property type="match status" value="1"/>
</dbReference>
<dbReference type="CDD" id="cd07821">
    <property type="entry name" value="PYR_PYL_RCAR_like"/>
    <property type="match status" value="1"/>
</dbReference>
<dbReference type="PANTHER" id="PTHR39332">
    <property type="entry name" value="BLL4707 PROTEIN"/>
    <property type="match status" value="1"/>
</dbReference>
<sequence>MRRHLALPPRRAALVLLMVGAGLSSALAHGPTPQKIEADVTIAASPDAVWAVAGRFGDVAAWNPLVASGKSTGTGTKNGDTRTLTLKNGGILHESLDEYDAAQRSYSYRLDDPDLKALPVSSYSATLTVTPDGTGSKVAWFGRFYRGDTGNEPPEELSDAAGRAAMKAYFETGLAGLKAKVEGNGAGTKAGAVR</sequence>
<dbReference type="Proteomes" id="UP000663508">
    <property type="component" value="Chromosome"/>
</dbReference>
<gene>
    <name evidence="2" type="ORF">mvi_06880</name>
</gene>
<dbReference type="InterPro" id="IPR023393">
    <property type="entry name" value="START-like_dom_sf"/>
</dbReference>
<organism evidence="2 3">
    <name type="scientific">Methylobacterium indicum</name>
    <dbReference type="NCBI Taxonomy" id="1775910"/>
    <lineage>
        <taxon>Bacteria</taxon>
        <taxon>Pseudomonadati</taxon>
        <taxon>Pseudomonadota</taxon>
        <taxon>Alphaproteobacteria</taxon>
        <taxon>Hyphomicrobiales</taxon>
        <taxon>Methylobacteriaceae</taxon>
        <taxon>Methylobacterium</taxon>
    </lineage>
</organism>
<dbReference type="PANTHER" id="PTHR39332:SF7">
    <property type="entry name" value="SRPBCC FAMILY PROTEIN"/>
    <property type="match status" value="1"/>
</dbReference>
<name>A0A8H8WPZ9_9HYPH</name>
<proteinExistence type="predicted"/>
<dbReference type="Pfam" id="PF10604">
    <property type="entry name" value="Polyketide_cyc2"/>
    <property type="match status" value="1"/>
</dbReference>
<feature type="chain" id="PRO_5034014926" evidence="1">
    <location>
        <begin position="29"/>
        <end position="194"/>
    </location>
</feature>
<dbReference type="SUPFAM" id="SSF55961">
    <property type="entry name" value="Bet v1-like"/>
    <property type="match status" value="1"/>
</dbReference>
<dbReference type="EMBL" id="AP024145">
    <property type="protein sequence ID" value="BCM82227.1"/>
    <property type="molecule type" value="Genomic_DNA"/>
</dbReference>
<evidence type="ECO:0000313" key="2">
    <source>
        <dbReference type="EMBL" id="BCM82227.1"/>
    </source>
</evidence>
<feature type="signal peptide" evidence="1">
    <location>
        <begin position="1"/>
        <end position="28"/>
    </location>
</feature>
<evidence type="ECO:0000313" key="3">
    <source>
        <dbReference type="Proteomes" id="UP000663508"/>
    </source>
</evidence>
<dbReference type="RefSeq" id="WP_207181435.1">
    <property type="nucleotide sequence ID" value="NZ_AP024145.1"/>
</dbReference>
<dbReference type="InterPro" id="IPR019587">
    <property type="entry name" value="Polyketide_cyclase/dehydratase"/>
</dbReference>